<dbReference type="GO" id="GO:0003755">
    <property type="term" value="F:peptidyl-prolyl cis-trans isomerase activity"/>
    <property type="evidence" value="ECO:0007669"/>
    <property type="project" value="UniProtKB-UniRule"/>
</dbReference>
<dbReference type="AlphaFoldDB" id="A0AAP2CI52"/>
<comment type="similarity">
    <text evidence="1 4">Belongs to the cyclophilin-type PPIase family.</text>
</comment>
<dbReference type="InterPro" id="IPR029000">
    <property type="entry name" value="Cyclophilin-like_dom_sf"/>
</dbReference>
<evidence type="ECO:0000313" key="6">
    <source>
        <dbReference type="EMBL" id="MBS9523706.1"/>
    </source>
</evidence>
<dbReference type="SUPFAM" id="SSF50891">
    <property type="entry name" value="Cyclophilin-like"/>
    <property type="match status" value="1"/>
</dbReference>
<dbReference type="PANTHER" id="PTHR45625:SF4">
    <property type="entry name" value="PEPTIDYLPROLYL ISOMERASE DOMAIN AND WD REPEAT-CONTAINING PROTEIN 1"/>
    <property type="match status" value="1"/>
</dbReference>
<dbReference type="Proteomes" id="UP001319104">
    <property type="component" value="Unassembled WGS sequence"/>
</dbReference>
<dbReference type="PRINTS" id="PR00153">
    <property type="entry name" value="CSAPPISMRASE"/>
</dbReference>
<name>A0AAP2CI52_9BACT</name>
<proteinExistence type="inferred from homology"/>
<evidence type="ECO:0000259" key="5">
    <source>
        <dbReference type="PROSITE" id="PS50072"/>
    </source>
</evidence>
<dbReference type="PANTHER" id="PTHR45625">
    <property type="entry name" value="PEPTIDYL-PROLYL CIS-TRANS ISOMERASE-RELATED"/>
    <property type="match status" value="1"/>
</dbReference>
<evidence type="ECO:0000256" key="3">
    <source>
        <dbReference type="ARBA" id="ARBA00023235"/>
    </source>
</evidence>
<keyword evidence="7" id="KW-1185">Reference proteome</keyword>
<evidence type="ECO:0000256" key="1">
    <source>
        <dbReference type="ARBA" id="ARBA00007365"/>
    </source>
</evidence>
<comment type="catalytic activity">
    <reaction evidence="4">
        <text>[protein]-peptidylproline (omega=180) = [protein]-peptidylproline (omega=0)</text>
        <dbReference type="Rhea" id="RHEA:16237"/>
        <dbReference type="Rhea" id="RHEA-COMP:10747"/>
        <dbReference type="Rhea" id="RHEA-COMP:10748"/>
        <dbReference type="ChEBI" id="CHEBI:83833"/>
        <dbReference type="ChEBI" id="CHEBI:83834"/>
        <dbReference type="EC" id="5.2.1.8"/>
    </reaction>
</comment>
<feature type="chain" id="PRO_5042671944" description="Peptidyl-prolyl cis-trans isomerase" evidence="4">
    <location>
        <begin position="20"/>
        <end position="278"/>
    </location>
</feature>
<dbReference type="GO" id="GO:0006457">
    <property type="term" value="P:protein folding"/>
    <property type="evidence" value="ECO:0007669"/>
    <property type="project" value="InterPro"/>
</dbReference>
<accession>A0AAP2CI52</accession>
<organism evidence="6 7">
    <name type="scientific">Litoribacter ruber</name>
    <dbReference type="NCBI Taxonomy" id="702568"/>
    <lineage>
        <taxon>Bacteria</taxon>
        <taxon>Pseudomonadati</taxon>
        <taxon>Bacteroidota</taxon>
        <taxon>Cytophagia</taxon>
        <taxon>Cytophagales</taxon>
        <taxon>Cyclobacteriaceae</taxon>
        <taxon>Litoribacter</taxon>
    </lineage>
</organism>
<dbReference type="Gene3D" id="2.40.100.10">
    <property type="entry name" value="Cyclophilin-like"/>
    <property type="match status" value="2"/>
</dbReference>
<dbReference type="PROSITE" id="PS00170">
    <property type="entry name" value="CSA_PPIASE_1"/>
    <property type="match status" value="1"/>
</dbReference>
<keyword evidence="2 4" id="KW-0697">Rotamase</keyword>
<gene>
    <name evidence="6" type="ORF">KI659_06700</name>
</gene>
<comment type="function">
    <text evidence="4">PPIases accelerate the folding of proteins. It catalyzes the cis-trans isomerization of proline imidic peptide bonds in oligopeptides.</text>
</comment>
<keyword evidence="3 4" id="KW-0413">Isomerase</keyword>
<evidence type="ECO:0000256" key="2">
    <source>
        <dbReference type="ARBA" id="ARBA00023110"/>
    </source>
</evidence>
<feature type="signal peptide" evidence="4">
    <location>
        <begin position="1"/>
        <end position="19"/>
    </location>
</feature>
<comment type="caution">
    <text evidence="6">The sequence shown here is derived from an EMBL/GenBank/DDBJ whole genome shotgun (WGS) entry which is preliminary data.</text>
</comment>
<evidence type="ECO:0000313" key="7">
    <source>
        <dbReference type="Proteomes" id="UP001319104"/>
    </source>
</evidence>
<dbReference type="Pfam" id="PF00160">
    <property type="entry name" value="Pro_isomerase"/>
    <property type="match status" value="2"/>
</dbReference>
<dbReference type="CDD" id="cd00317">
    <property type="entry name" value="cyclophilin"/>
    <property type="match status" value="1"/>
</dbReference>
<dbReference type="PROSITE" id="PS50072">
    <property type="entry name" value="CSA_PPIASE_2"/>
    <property type="match status" value="1"/>
</dbReference>
<dbReference type="EC" id="5.2.1.8" evidence="4"/>
<dbReference type="InterPro" id="IPR044666">
    <property type="entry name" value="Cyclophilin_A-like"/>
</dbReference>
<dbReference type="InterPro" id="IPR020892">
    <property type="entry name" value="Cyclophilin-type_PPIase_CS"/>
</dbReference>
<keyword evidence="4" id="KW-0732">Signal</keyword>
<feature type="domain" description="PPIase cyclophilin-type" evidence="5">
    <location>
        <begin position="33"/>
        <end position="256"/>
    </location>
</feature>
<reference evidence="6 7" key="1">
    <citation type="submission" date="2021-05" db="EMBL/GenBank/DDBJ databases">
        <authorList>
            <person name="Zhang Z.D."/>
            <person name="Osman G."/>
        </authorList>
    </citation>
    <scope>NUCLEOTIDE SEQUENCE [LARGE SCALE GENOMIC DNA]</scope>
    <source>
        <strain evidence="6 7">KCTC 32217</strain>
    </source>
</reference>
<dbReference type="RefSeq" id="WP_213944588.1">
    <property type="nucleotide sequence ID" value="NZ_JAHCMY010000002.1"/>
</dbReference>
<evidence type="ECO:0000256" key="4">
    <source>
        <dbReference type="RuleBase" id="RU363019"/>
    </source>
</evidence>
<sequence length="278" mass="32467">MRKNLLFLALLGLMVASCATEKDYLVTIETRHGNMYAVLFDDTPRHKENFVSLAENQRYDSTEFHRIIKNFMIQGGDVFGKEELPEEQWYTIPAEIHKHRIHSKGMIAAARQGDNINPERRSSGTQFYIVQGRVYDQLELTTDLKRLQENFMRYTQLESNRNLREQYTQLYEFGDFNGINKLMLSHKEEMERFFNTNLDKKLTSQQIEKYTTVGGTPHLDDAYTVFGRVVEGLEVLDKIAAEPTGPGDKPREPVFMKVKVEKISKERITRDYGFEYID</sequence>
<dbReference type="PROSITE" id="PS51257">
    <property type="entry name" value="PROKAR_LIPOPROTEIN"/>
    <property type="match status" value="1"/>
</dbReference>
<dbReference type="InterPro" id="IPR002130">
    <property type="entry name" value="Cyclophilin-type_PPIase_dom"/>
</dbReference>
<dbReference type="EMBL" id="JAHCMY010000002">
    <property type="protein sequence ID" value="MBS9523706.1"/>
    <property type="molecule type" value="Genomic_DNA"/>
</dbReference>
<protein>
    <recommendedName>
        <fullName evidence="4">Peptidyl-prolyl cis-trans isomerase</fullName>
        <shortName evidence="4">PPIase</shortName>
        <ecNumber evidence="4">5.2.1.8</ecNumber>
    </recommendedName>
</protein>